<dbReference type="Pfam" id="PF08239">
    <property type="entry name" value="SH3_3"/>
    <property type="match status" value="1"/>
</dbReference>
<feature type="chain" id="PRO_5038580038" evidence="2">
    <location>
        <begin position="23"/>
        <end position="500"/>
    </location>
</feature>
<evidence type="ECO:0000256" key="1">
    <source>
        <dbReference type="SAM" id="MobiDB-lite"/>
    </source>
</evidence>
<feature type="region of interest" description="Disordered" evidence="1">
    <location>
        <begin position="218"/>
        <end position="306"/>
    </location>
</feature>
<feature type="compositionally biased region" description="Low complexity" evidence="1">
    <location>
        <begin position="361"/>
        <end position="385"/>
    </location>
</feature>
<dbReference type="GO" id="GO:0016787">
    <property type="term" value="F:hydrolase activity"/>
    <property type="evidence" value="ECO:0007669"/>
    <property type="project" value="UniProtKB-KW"/>
</dbReference>
<proteinExistence type="predicted"/>
<name>A0A9D1ACT7_9FIRM</name>
<evidence type="ECO:0000259" key="4">
    <source>
        <dbReference type="Pfam" id="PF08239"/>
    </source>
</evidence>
<dbReference type="Proteomes" id="UP000886757">
    <property type="component" value="Unassembled WGS sequence"/>
</dbReference>
<dbReference type="EMBL" id="DVGK01000112">
    <property type="protein sequence ID" value="HIR14255.1"/>
    <property type="molecule type" value="Genomic_DNA"/>
</dbReference>
<dbReference type="InterPro" id="IPR003646">
    <property type="entry name" value="SH3-like_bac-type"/>
</dbReference>
<feature type="domain" description="SH3b" evidence="4">
    <location>
        <begin position="59"/>
        <end position="108"/>
    </location>
</feature>
<protein>
    <submittedName>
        <fullName evidence="5">Cell wall hydrolase</fullName>
    </submittedName>
</protein>
<gene>
    <name evidence="5" type="ORF">IAB31_10085</name>
</gene>
<feature type="domain" description="Cell wall hydrolase SleB" evidence="3">
    <location>
        <begin position="409"/>
        <end position="488"/>
    </location>
</feature>
<feature type="compositionally biased region" description="Polar residues" evidence="1">
    <location>
        <begin position="250"/>
        <end position="261"/>
    </location>
</feature>
<feature type="compositionally biased region" description="Polar residues" evidence="1">
    <location>
        <begin position="268"/>
        <end position="279"/>
    </location>
</feature>
<evidence type="ECO:0000256" key="2">
    <source>
        <dbReference type="SAM" id="SignalP"/>
    </source>
</evidence>
<evidence type="ECO:0000313" key="6">
    <source>
        <dbReference type="Proteomes" id="UP000886757"/>
    </source>
</evidence>
<keyword evidence="2" id="KW-0732">Signal</keyword>
<evidence type="ECO:0000259" key="3">
    <source>
        <dbReference type="Pfam" id="PF07486"/>
    </source>
</evidence>
<feature type="signal peptide" evidence="2">
    <location>
        <begin position="1"/>
        <end position="22"/>
    </location>
</feature>
<comment type="caution">
    <text evidence="5">The sequence shown here is derived from an EMBL/GenBank/DDBJ whole genome shotgun (WGS) entry which is preliminary data.</text>
</comment>
<organism evidence="5 6">
    <name type="scientific">Candidatus Choladousia intestinavium</name>
    <dbReference type="NCBI Taxonomy" id="2840727"/>
    <lineage>
        <taxon>Bacteria</taxon>
        <taxon>Bacillati</taxon>
        <taxon>Bacillota</taxon>
        <taxon>Clostridia</taxon>
        <taxon>Lachnospirales</taxon>
        <taxon>Lachnospiraceae</taxon>
        <taxon>Lachnospiraceae incertae sedis</taxon>
        <taxon>Candidatus Choladousia</taxon>
    </lineage>
</organism>
<dbReference type="InterPro" id="IPR042047">
    <property type="entry name" value="SleB_dom1"/>
</dbReference>
<feature type="compositionally biased region" description="Acidic residues" evidence="1">
    <location>
        <begin position="280"/>
        <end position="304"/>
    </location>
</feature>
<feature type="compositionally biased region" description="Low complexity" evidence="1">
    <location>
        <begin position="222"/>
        <end position="232"/>
    </location>
</feature>
<dbReference type="Gene3D" id="2.30.30.40">
    <property type="entry name" value="SH3 Domains"/>
    <property type="match status" value="1"/>
</dbReference>
<accession>A0A9D1ACT7</accession>
<dbReference type="Pfam" id="PF07486">
    <property type="entry name" value="Hydrolase_2"/>
    <property type="match status" value="1"/>
</dbReference>
<dbReference type="AlphaFoldDB" id="A0A9D1ACT7"/>
<dbReference type="Gene3D" id="1.10.10.2520">
    <property type="entry name" value="Cell wall hydrolase SleB, domain 1"/>
    <property type="match status" value="1"/>
</dbReference>
<reference evidence="5" key="2">
    <citation type="journal article" date="2021" name="PeerJ">
        <title>Extensive microbial diversity within the chicken gut microbiome revealed by metagenomics and culture.</title>
        <authorList>
            <person name="Gilroy R."/>
            <person name="Ravi A."/>
            <person name="Getino M."/>
            <person name="Pursley I."/>
            <person name="Horton D.L."/>
            <person name="Alikhan N.F."/>
            <person name="Baker D."/>
            <person name="Gharbi K."/>
            <person name="Hall N."/>
            <person name="Watson M."/>
            <person name="Adriaenssens E.M."/>
            <person name="Foster-Nyarko E."/>
            <person name="Jarju S."/>
            <person name="Secka A."/>
            <person name="Antonio M."/>
            <person name="Oren A."/>
            <person name="Chaudhuri R.R."/>
            <person name="La Ragione R."/>
            <person name="Hildebrand F."/>
            <person name="Pallen M.J."/>
        </authorList>
    </citation>
    <scope>NUCLEOTIDE SEQUENCE</scope>
    <source>
        <strain evidence="5">ChiSjej4B22-8148</strain>
    </source>
</reference>
<keyword evidence="5" id="KW-0378">Hydrolase</keyword>
<evidence type="ECO:0000313" key="5">
    <source>
        <dbReference type="EMBL" id="HIR14255.1"/>
    </source>
</evidence>
<feature type="compositionally biased region" description="Polar residues" evidence="1">
    <location>
        <begin position="233"/>
        <end position="243"/>
    </location>
</feature>
<feature type="region of interest" description="Disordered" evidence="1">
    <location>
        <begin position="361"/>
        <end position="389"/>
    </location>
</feature>
<dbReference type="InterPro" id="IPR011105">
    <property type="entry name" value="Cell_wall_hydrolase_SleB"/>
</dbReference>
<reference evidence="5" key="1">
    <citation type="submission" date="2020-10" db="EMBL/GenBank/DDBJ databases">
        <authorList>
            <person name="Gilroy R."/>
        </authorList>
    </citation>
    <scope>NUCLEOTIDE SEQUENCE</scope>
    <source>
        <strain evidence="5">ChiSjej4B22-8148</strain>
    </source>
</reference>
<sequence length="500" mass="53420">MRKNTGRTIMCAFSALAVSALAGMTGMAQEESDVIAIPYEQSDAWQEVAMVNDDTVSTGINIRAAASEDSEVIGYLYNGGAAWVINKGDTWTEIYSGGLTGFVKNEYLMYADEVKGLADYYGREGVTTTWDNVQLFAGADGSSQVLEYLETGDSFILAEDGGHWLGVQYGADDLAYVSSEDVTRVLLLDTAVSKDESYTDSGETYAEPAYTEETYTEETYTEDTSYTDTEGTADTTYQETEPSYTEDYTDTTVQTEYTEATETPVYTEETSADTSYTEDTSSDGTEDVIEDDGSYYDADSDTYYDENGNVVSETYSADTYVDASDYADAEAAAQAAAESYAQTETYVETEAYVAQTEAYTAQTEAPQTEAPQTEAPQTEAPQTEAVSSSAGTDDVSLLAALIYCEAGNQSYEGMVAVGAVVMNRVNSPSFPNTISEVIYQSGQFTPASSGALASALASGVPSACYEAASAAIAGENPVGGALYFNTGSGQGMKIGDHQFY</sequence>